<keyword evidence="1" id="KW-1133">Transmembrane helix</keyword>
<dbReference type="AlphaFoldDB" id="A0A1I5YTR0"/>
<dbReference type="OrthoDB" id="2659102at2"/>
<evidence type="ECO:0000313" key="2">
    <source>
        <dbReference type="EMBL" id="SFQ47435.1"/>
    </source>
</evidence>
<organism evidence="2 3">
    <name type="scientific">Caldicoprobacter faecalis</name>
    <dbReference type="NCBI Taxonomy" id="937334"/>
    <lineage>
        <taxon>Bacteria</taxon>
        <taxon>Bacillati</taxon>
        <taxon>Bacillota</taxon>
        <taxon>Clostridia</taxon>
        <taxon>Caldicoprobacterales</taxon>
        <taxon>Caldicoprobacteraceae</taxon>
        <taxon>Caldicoprobacter</taxon>
    </lineage>
</organism>
<keyword evidence="1" id="KW-0472">Membrane</keyword>
<feature type="transmembrane region" description="Helical" evidence="1">
    <location>
        <begin position="6"/>
        <end position="24"/>
    </location>
</feature>
<reference evidence="2 3" key="1">
    <citation type="submission" date="2016-10" db="EMBL/GenBank/DDBJ databases">
        <authorList>
            <person name="de Groot N.N."/>
        </authorList>
    </citation>
    <scope>NUCLEOTIDE SEQUENCE [LARGE SCALE GENOMIC DNA]</scope>
    <source>
        <strain evidence="2 3">DSM 20678</strain>
    </source>
</reference>
<dbReference type="Proteomes" id="UP000198577">
    <property type="component" value="Unassembled WGS sequence"/>
</dbReference>
<dbReference type="EMBL" id="FOXR01000064">
    <property type="protein sequence ID" value="SFQ47435.1"/>
    <property type="molecule type" value="Genomic_DNA"/>
</dbReference>
<keyword evidence="3" id="KW-1185">Reference proteome</keyword>
<evidence type="ECO:0000256" key="1">
    <source>
        <dbReference type="SAM" id="Phobius"/>
    </source>
</evidence>
<gene>
    <name evidence="2" type="ORF">SAMN05444406_1641</name>
</gene>
<name>A0A1I5YTR0_9FIRM</name>
<keyword evidence="1" id="KW-0812">Transmembrane</keyword>
<accession>A0A1I5YTR0</accession>
<dbReference type="RefSeq" id="WP_025746797.1">
    <property type="nucleotide sequence ID" value="NZ_FOXR01000064.1"/>
</dbReference>
<protein>
    <submittedName>
        <fullName evidence="2">Uncharacterized protein</fullName>
    </submittedName>
</protein>
<proteinExistence type="predicted"/>
<evidence type="ECO:0000313" key="3">
    <source>
        <dbReference type="Proteomes" id="UP000198577"/>
    </source>
</evidence>
<sequence>MKKVYIIVIFILVTGIIVFNIFRINSFSLAIKKAGFNPHDIIPLESDFDANGNEIKIIKTSSNRQEIVLVYMVKNKMGFWSVGYWSPYQYPDEESQETQPVCIGWMKPAGVKWYYINGNKTFETEWHLLYYGNNAIKLIEFLPDQIPDNVAVNIQQAGNEYSIHLIHFGAPDVLNNINMRSILLEAKCIKE</sequence>